<dbReference type="GO" id="GO:0000976">
    <property type="term" value="F:transcription cis-regulatory region binding"/>
    <property type="evidence" value="ECO:0007669"/>
    <property type="project" value="TreeGrafter"/>
</dbReference>
<dbReference type="InterPro" id="IPR001647">
    <property type="entry name" value="HTH_TetR"/>
</dbReference>
<evidence type="ECO:0000259" key="4">
    <source>
        <dbReference type="PROSITE" id="PS50977"/>
    </source>
</evidence>
<dbReference type="EMBL" id="CAFBOZ010000044">
    <property type="protein sequence ID" value="CAB4997489.1"/>
    <property type="molecule type" value="Genomic_DNA"/>
</dbReference>
<evidence type="ECO:0000256" key="3">
    <source>
        <dbReference type="ARBA" id="ARBA00023163"/>
    </source>
</evidence>
<protein>
    <submittedName>
        <fullName evidence="5">Unannotated protein</fullName>
    </submittedName>
</protein>
<dbReference type="PRINTS" id="PR00455">
    <property type="entry name" value="HTHTETR"/>
</dbReference>
<gene>
    <name evidence="5" type="ORF">UFOPK3992_00437</name>
</gene>
<sequence length="206" mass="22652">MAEHVPAADATLPPRPRGGKDAIVAVATIRFQRLGYHGTSMRDLARDCEITVASIYHHFASKQEILQDIILRALNDLISETTAAVEAADDSPREQLAALVNAWILFHTTRQAEAFVGSTELRSLDPQGREVIVALRDRQEAIFRDVIERGHALGTFQTAFPREATRAIVNMGYSVASWYDPRGELSPQALADRYATLALATVEAQA</sequence>
<dbReference type="SUPFAM" id="SSF46689">
    <property type="entry name" value="Homeodomain-like"/>
    <property type="match status" value="1"/>
</dbReference>
<accession>A0A6J7P2U8</accession>
<organism evidence="5">
    <name type="scientific">freshwater metagenome</name>
    <dbReference type="NCBI Taxonomy" id="449393"/>
    <lineage>
        <taxon>unclassified sequences</taxon>
        <taxon>metagenomes</taxon>
        <taxon>ecological metagenomes</taxon>
    </lineage>
</organism>
<dbReference type="PROSITE" id="PS01081">
    <property type="entry name" value="HTH_TETR_1"/>
    <property type="match status" value="1"/>
</dbReference>
<dbReference type="Pfam" id="PF17932">
    <property type="entry name" value="TetR_C_24"/>
    <property type="match status" value="1"/>
</dbReference>
<dbReference type="InterPro" id="IPR023772">
    <property type="entry name" value="DNA-bd_HTH_TetR-type_CS"/>
</dbReference>
<evidence type="ECO:0000256" key="2">
    <source>
        <dbReference type="ARBA" id="ARBA00023125"/>
    </source>
</evidence>
<keyword evidence="1" id="KW-0805">Transcription regulation</keyword>
<keyword evidence="3" id="KW-0804">Transcription</keyword>
<dbReference type="InterPro" id="IPR036271">
    <property type="entry name" value="Tet_transcr_reg_TetR-rel_C_sf"/>
</dbReference>
<dbReference type="PROSITE" id="PS50977">
    <property type="entry name" value="HTH_TETR_2"/>
    <property type="match status" value="1"/>
</dbReference>
<dbReference type="AlphaFoldDB" id="A0A6J7P2U8"/>
<evidence type="ECO:0000313" key="5">
    <source>
        <dbReference type="EMBL" id="CAB4997489.1"/>
    </source>
</evidence>
<dbReference type="PANTHER" id="PTHR30055">
    <property type="entry name" value="HTH-TYPE TRANSCRIPTIONAL REGULATOR RUTR"/>
    <property type="match status" value="1"/>
</dbReference>
<dbReference type="InterPro" id="IPR009057">
    <property type="entry name" value="Homeodomain-like_sf"/>
</dbReference>
<dbReference type="SUPFAM" id="SSF48498">
    <property type="entry name" value="Tetracyclin repressor-like, C-terminal domain"/>
    <property type="match status" value="1"/>
</dbReference>
<dbReference type="Gene3D" id="1.10.357.10">
    <property type="entry name" value="Tetracycline Repressor, domain 2"/>
    <property type="match status" value="1"/>
</dbReference>
<dbReference type="PANTHER" id="PTHR30055:SF234">
    <property type="entry name" value="HTH-TYPE TRANSCRIPTIONAL REGULATOR BETI"/>
    <property type="match status" value="1"/>
</dbReference>
<dbReference type="InterPro" id="IPR050109">
    <property type="entry name" value="HTH-type_TetR-like_transc_reg"/>
</dbReference>
<dbReference type="InterPro" id="IPR041490">
    <property type="entry name" value="KstR2_TetR_C"/>
</dbReference>
<dbReference type="GO" id="GO:0003700">
    <property type="term" value="F:DNA-binding transcription factor activity"/>
    <property type="evidence" value="ECO:0007669"/>
    <property type="project" value="TreeGrafter"/>
</dbReference>
<dbReference type="Pfam" id="PF00440">
    <property type="entry name" value="TetR_N"/>
    <property type="match status" value="1"/>
</dbReference>
<proteinExistence type="predicted"/>
<keyword evidence="2" id="KW-0238">DNA-binding</keyword>
<reference evidence="5" key="1">
    <citation type="submission" date="2020-05" db="EMBL/GenBank/DDBJ databases">
        <authorList>
            <person name="Chiriac C."/>
            <person name="Salcher M."/>
            <person name="Ghai R."/>
            <person name="Kavagutti S V."/>
        </authorList>
    </citation>
    <scope>NUCLEOTIDE SEQUENCE</scope>
</reference>
<evidence type="ECO:0000256" key="1">
    <source>
        <dbReference type="ARBA" id="ARBA00023015"/>
    </source>
</evidence>
<feature type="domain" description="HTH tetR-type" evidence="4">
    <location>
        <begin position="17"/>
        <end position="77"/>
    </location>
</feature>
<name>A0A6J7P2U8_9ZZZZ</name>